<protein>
    <recommendedName>
        <fullName evidence="8">Chalcone synthase</fullName>
    </recommendedName>
</protein>
<dbReference type="SMR" id="A0A3B6BZ22"/>
<dbReference type="EnsemblPlants" id="TraesCS2B02G006300.1">
    <property type="protein sequence ID" value="TraesCS2B02G006300.1"/>
    <property type="gene ID" value="TraesCS2B02G006300"/>
</dbReference>
<evidence type="ECO:0000259" key="4">
    <source>
        <dbReference type="Pfam" id="PF00195"/>
    </source>
</evidence>
<dbReference type="GO" id="GO:0016747">
    <property type="term" value="F:acyltransferase activity, transferring groups other than amino-acyl groups"/>
    <property type="evidence" value="ECO:0007669"/>
    <property type="project" value="InterPro"/>
</dbReference>
<comment type="similarity">
    <text evidence="1 2">Belongs to the thiolase-like superfamily. Chalcone/stilbene synthases family.</text>
</comment>
<dbReference type="FunFam" id="3.40.47.10:FF:000025">
    <property type="entry name" value="Chalcone synthase 2"/>
    <property type="match status" value="1"/>
</dbReference>
<reference evidence="6" key="1">
    <citation type="submission" date="2018-08" db="EMBL/GenBank/DDBJ databases">
        <authorList>
            <person name="Rossello M."/>
        </authorList>
    </citation>
    <scope>NUCLEOTIDE SEQUENCE [LARGE SCALE GENOMIC DNA]</scope>
    <source>
        <strain evidence="6">cv. Chinese Spring</strain>
    </source>
</reference>
<dbReference type="Pfam" id="PF02797">
    <property type="entry name" value="Chal_sti_synt_C"/>
    <property type="match status" value="1"/>
</dbReference>
<gene>
    <name evidence="6" type="primary">LOC123039943</name>
</gene>
<dbReference type="AlphaFoldDB" id="A0A3B6BZ22"/>
<dbReference type="STRING" id="4565.A0A3B6BZ22"/>
<keyword evidence="7" id="KW-1185">Reference proteome</keyword>
<dbReference type="FunFam" id="3.40.47.10:FF:000014">
    <property type="entry name" value="Chalcone synthase 1"/>
    <property type="match status" value="1"/>
</dbReference>
<dbReference type="InterPro" id="IPR011141">
    <property type="entry name" value="Polyketide_synthase_type-III"/>
</dbReference>
<dbReference type="PaxDb" id="4565-Traes_4BS_AB8E1AD32.1"/>
<dbReference type="Gene3D" id="3.40.47.10">
    <property type="match status" value="2"/>
</dbReference>
<dbReference type="Gramene" id="TraesCS2B03G0046000.1">
    <property type="protein sequence ID" value="TraesCS2B03G0046000.1.CDS"/>
    <property type="gene ID" value="TraesCS2B03G0046000"/>
</dbReference>
<dbReference type="CDD" id="cd00831">
    <property type="entry name" value="CHS_like"/>
    <property type="match status" value="1"/>
</dbReference>
<organism evidence="6">
    <name type="scientific">Triticum aestivum</name>
    <name type="common">Wheat</name>
    <dbReference type="NCBI Taxonomy" id="4565"/>
    <lineage>
        <taxon>Eukaryota</taxon>
        <taxon>Viridiplantae</taxon>
        <taxon>Streptophyta</taxon>
        <taxon>Embryophyta</taxon>
        <taxon>Tracheophyta</taxon>
        <taxon>Spermatophyta</taxon>
        <taxon>Magnoliopsida</taxon>
        <taxon>Liliopsida</taxon>
        <taxon>Poales</taxon>
        <taxon>Poaceae</taxon>
        <taxon>BOP clade</taxon>
        <taxon>Pooideae</taxon>
        <taxon>Triticodae</taxon>
        <taxon>Triticeae</taxon>
        <taxon>Triticinae</taxon>
        <taxon>Triticum</taxon>
    </lineage>
</organism>
<evidence type="ECO:0000313" key="6">
    <source>
        <dbReference type="EnsemblPlants" id="TraesCS2B02G006300.1"/>
    </source>
</evidence>
<dbReference type="SUPFAM" id="SSF53901">
    <property type="entry name" value="Thiolase-like"/>
    <property type="match status" value="2"/>
</dbReference>
<evidence type="ECO:0008006" key="8">
    <source>
        <dbReference type="Google" id="ProtNLM"/>
    </source>
</evidence>
<dbReference type="Pfam" id="PF00195">
    <property type="entry name" value="Chal_sti_synt_N"/>
    <property type="match status" value="1"/>
</dbReference>
<feature type="signal peptide" evidence="3">
    <location>
        <begin position="1"/>
        <end position="25"/>
    </location>
</feature>
<dbReference type="PANTHER" id="PTHR11877">
    <property type="entry name" value="HYDROXYMETHYLGLUTARYL-COA SYNTHASE"/>
    <property type="match status" value="1"/>
</dbReference>
<evidence type="ECO:0000256" key="1">
    <source>
        <dbReference type="ARBA" id="ARBA00005531"/>
    </source>
</evidence>
<dbReference type="OMA" id="ACMELAI"/>
<feature type="domain" description="Chalcone/stilbene synthase N-terminal" evidence="4">
    <location>
        <begin position="77"/>
        <end position="301"/>
    </location>
</feature>
<keyword evidence="2" id="KW-0012">Acyltransferase</keyword>
<dbReference type="GO" id="GO:0010208">
    <property type="term" value="P:pollen wall assembly"/>
    <property type="evidence" value="ECO:0007669"/>
    <property type="project" value="UniProtKB-ARBA"/>
</dbReference>
<dbReference type="InterPro" id="IPR012328">
    <property type="entry name" value="Chalcone/stilbene_synt_C"/>
</dbReference>
<dbReference type="PANTHER" id="PTHR11877:SF65">
    <property type="entry name" value="GENOME ASSEMBLY, CHROMOSOME: II"/>
    <property type="match status" value="1"/>
</dbReference>
<reference evidence="6" key="2">
    <citation type="submission" date="2018-10" db="UniProtKB">
        <authorList>
            <consortium name="EnsemblPlants"/>
        </authorList>
    </citation>
    <scope>IDENTIFICATION</scope>
</reference>
<proteinExistence type="inferred from homology"/>
<dbReference type="Gramene" id="TraesCS2B02G006300.1">
    <property type="protein sequence ID" value="TraesCS2B02G006300.1"/>
    <property type="gene ID" value="TraesCS2B02G006300"/>
</dbReference>
<feature type="chain" id="PRO_5017455882" description="Chalcone synthase" evidence="3">
    <location>
        <begin position="26"/>
        <end position="462"/>
    </location>
</feature>
<sequence>MLISIPNRPPALLLLPLNIWHLLRSLPSHNTVHNCCLLLSLSHTQVEALIYLCIKTYQVDDQGYCTETMAGSSPKVSEIRCGQRAEGSAAMLAIGTANPANKVSQEEYPDYYFRVTKSEHLTDHKDTFKIICGLTGTENRFFYHTDELLNSHPVLLDNTSPSREARHDIVAKAAPELAAAAAKKAIAKWGRPASDITHLIVSTNSDAGAPSADVRLVSLLGLRADVCRTMLHLNGCFAGCSALRLAKDLAENNCGARVLVACVELAISGFCSPGEGDCLDTLITHALFGDGAGAVIVGADPMHPIENPLFEMVSVSQTLVPSTENALTLNLGSNGTHGKVYTKLPTLVADTMEPCLLEAFGPLEMDFQWNDLFWAVHPGSRGILDQLDKTLQLEPTKLAASRTVVQKFGNMFSATVIFVLDELQRRMEEEGEQAEWGAMVGFGPGFTIETMVLHATGALKKK</sequence>
<evidence type="ECO:0000256" key="3">
    <source>
        <dbReference type="SAM" id="SignalP"/>
    </source>
</evidence>
<accession>A0A3B6BZ22</accession>
<dbReference type="InterPro" id="IPR001099">
    <property type="entry name" value="Chalcone/stilbene_synt_N"/>
</dbReference>
<feature type="domain" description="Chalcone/stilbene synthase C-terminal" evidence="5">
    <location>
        <begin position="311"/>
        <end position="455"/>
    </location>
</feature>
<evidence type="ECO:0000256" key="2">
    <source>
        <dbReference type="RuleBase" id="RU003633"/>
    </source>
</evidence>
<name>A0A3B6BZ22_WHEAT</name>
<evidence type="ECO:0000259" key="5">
    <source>
        <dbReference type="Pfam" id="PF02797"/>
    </source>
</evidence>
<evidence type="ECO:0000313" key="7">
    <source>
        <dbReference type="Proteomes" id="UP000019116"/>
    </source>
</evidence>
<keyword evidence="3" id="KW-0732">Signal</keyword>
<dbReference type="InterPro" id="IPR016039">
    <property type="entry name" value="Thiolase-like"/>
</dbReference>
<keyword evidence="2" id="KW-0808">Transferase</keyword>
<dbReference type="Proteomes" id="UP000019116">
    <property type="component" value="Chromosome 2B"/>
</dbReference>